<sequence>MNTMTSGAQAPFFRRTFVLSMLALSHAAAAPAWAQEAWPSKPVKVVVPFAAGGGSDIIARFVATKLGAALGQPFVIDNRPGAGGNLGTEQGAKAAPDGYTLTLIASSYSVNPSVYKLGFDPIQDITPIVQISGGPLIIVANPQTPIKTVRDLVQEARKRPGQLNYATSGAGGIAHAATELLLDQADIKMTHIPYKGTAPALNDTIAGTTDIYFSSVTSALPQIKAGKLRAIAVTASTRLKVLPEVPTVAESGLPGYDVPHWHALIGPKGMPPAVVAKLNQTVNAFLKQPDADEHLQRDGVSAVGGTPAQLNDRIVREIGRWKKLAAAGNFKVE</sequence>
<feature type="signal peptide" evidence="2">
    <location>
        <begin position="1"/>
        <end position="34"/>
    </location>
</feature>
<proteinExistence type="inferred from homology"/>
<name>A0A9X1VXS8_9BURK</name>
<reference evidence="3" key="1">
    <citation type="submission" date="2022-03" db="EMBL/GenBank/DDBJ databases">
        <authorList>
            <person name="Woo C.Y."/>
        </authorList>
    </citation>
    <scope>NUCLEOTIDE SEQUENCE</scope>
    <source>
        <strain evidence="3">CYS-02</strain>
    </source>
</reference>
<keyword evidence="4" id="KW-1185">Reference proteome</keyword>
<keyword evidence="2" id="KW-0732">Signal</keyword>
<evidence type="ECO:0000256" key="1">
    <source>
        <dbReference type="ARBA" id="ARBA00006987"/>
    </source>
</evidence>
<dbReference type="Gene3D" id="3.40.190.10">
    <property type="entry name" value="Periplasmic binding protein-like II"/>
    <property type="match status" value="1"/>
</dbReference>
<dbReference type="EMBL" id="JALGBI010000001">
    <property type="protein sequence ID" value="MCJ0764129.1"/>
    <property type="molecule type" value="Genomic_DNA"/>
</dbReference>
<protein>
    <submittedName>
        <fullName evidence="3">Tripartite tricarboxylate transporter substrate binding protein</fullName>
    </submittedName>
</protein>
<organism evidence="3 4">
    <name type="scientific">Variovorax terrae</name>
    <dbReference type="NCBI Taxonomy" id="2923278"/>
    <lineage>
        <taxon>Bacteria</taxon>
        <taxon>Pseudomonadati</taxon>
        <taxon>Pseudomonadota</taxon>
        <taxon>Betaproteobacteria</taxon>
        <taxon>Burkholderiales</taxon>
        <taxon>Comamonadaceae</taxon>
        <taxon>Variovorax</taxon>
    </lineage>
</organism>
<dbReference type="InterPro" id="IPR005064">
    <property type="entry name" value="BUG"/>
</dbReference>
<evidence type="ECO:0000313" key="4">
    <source>
        <dbReference type="Proteomes" id="UP001139447"/>
    </source>
</evidence>
<dbReference type="Pfam" id="PF03401">
    <property type="entry name" value="TctC"/>
    <property type="match status" value="1"/>
</dbReference>
<dbReference type="CDD" id="cd13578">
    <property type="entry name" value="PBP2_Bug27"/>
    <property type="match status" value="1"/>
</dbReference>
<dbReference type="AlphaFoldDB" id="A0A9X1VXS8"/>
<dbReference type="Proteomes" id="UP001139447">
    <property type="component" value="Unassembled WGS sequence"/>
</dbReference>
<evidence type="ECO:0000313" key="3">
    <source>
        <dbReference type="EMBL" id="MCJ0764129.1"/>
    </source>
</evidence>
<comment type="similarity">
    <text evidence="1">Belongs to the UPF0065 (bug) family.</text>
</comment>
<feature type="chain" id="PRO_5040824895" evidence="2">
    <location>
        <begin position="35"/>
        <end position="333"/>
    </location>
</feature>
<gene>
    <name evidence="3" type="ORF">MMF98_13010</name>
</gene>
<dbReference type="Gene3D" id="3.40.190.150">
    <property type="entry name" value="Bordetella uptake gene, domain 1"/>
    <property type="match status" value="1"/>
</dbReference>
<dbReference type="PIRSF" id="PIRSF017082">
    <property type="entry name" value="YflP"/>
    <property type="match status" value="1"/>
</dbReference>
<accession>A0A9X1VXS8</accession>
<dbReference type="PANTHER" id="PTHR42928:SF5">
    <property type="entry name" value="BLR1237 PROTEIN"/>
    <property type="match status" value="1"/>
</dbReference>
<comment type="caution">
    <text evidence="3">The sequence shown here is derived from an EMBL/GenBank/DDBJ whole genome shotgun (WGS) entry which is preliminary data.</text>
</comment>
<dbReference type="SUPFAM" id="SSF53850">
    <property type="entry name" value="Periplasmic binding protein-like II"/>
    <property type="match status" value="1"/>
</dbReference>
<dbReference type="PANTHER" id="PTHR42928">
    <property type="entry name" value="TRICARBOXYLATE-BINDING PROTEIN"/>
    <property type="match status" value="1"/>
</dbReference>
<dbReference type="RefSeq" id="WP_243306696.1">
    <property type="nucleotide sequence ID" value="NZ_JALGBI010000001.1"/>
</dbReference>
<evidence type="ECO:0000256" key="2">
    <source>
        <dbReference type="SAM" id="SignalP"/>
    </source>
</evidence>
<dbReference type="InterPro" id="IPR042100">
    <property type="entry name" value="Bug_dom1"/>
</dbReference>